<evidence type="ECO:0000256" key="5">
    <source>
        <dbReference type="ARBA" id="ARBA00023016"/>
    </source>
</evidence>
<gene>
    <name evidence="8" type="ORF">C1C97_003990</name>
</gene>
<dbReference type="PROSITE" id="PS01036">
    <property type="entry name" value="HSP70_3"/>
    <property type="match status" value="1"/>
</dbReference>
<dbReference type="AlphaFoldDB" id="A0A495A9Q3"/>
<dbReference type="Proteomes" id="UP000249516">
    <property type="component" value="Unassembled WGS sequence"/>
</dbReference>
<keyword evidence="9" id="KW-1185">Reference proteome</keyword>
<reference evidence="8 9" key="1">
    <citation type="submission" date="2018-10" db="EMBL/GenBank/DDBJ databases">
        <title>Kocuria tytouropygialis sp. nov., isolated from the uropygial gland of an American barn owl (Tyto furcata).</title>
        <authorList>
            <person name="Braun M.S."/>
            <person name="Wang E."/>
            <person name="Zimmermann S."/>
            <person name="Wagner H."/>
            <person name="Wink M."/>
        </authorList>
    </citation>
    <scope>NUCLEOTIDE SEQUENCE [LARGE SCALE GENOMIC DNA]</scope>
    <source>
        <strain evidence="8 9">442</strain>
    </source>
</reference>
<accession>A0A495A9Q3</accession>
<dbReference type="Gene3D" id="3.30.420.40">
    <property type="match status" value="2"/>
</dbReference>
<proteinExistence type="inferred from homology"/>
<dbReference type="InterPro" id="IPR029047">
    <property type="entry name" value="HSP70_peptide-bd_sf"/>
</dbReference>
<dbReference type="FunFam" id="3.90.640.10:FF:000003">
    <property type="entry name" value="Molecular chaperone DnaK"/>
    <property type="match status" value="1"/>
</dbReference>
<evidence type="ECO:0000256" key="3">
    <source>
        <dbReference type="ARBA" id="ARBA00022741"/>
    </source>
</evidence>
<dbReference type="SUPFAM" id="SSF53067">
    <property type="entry name" value="Actin-like ATPase domain"/>
    <property type="match status" value="2"/>
</dbReference>
<name>A0A495A9Q3_9MICC</name>
<dbReference type="RefSeq" id="WP_121030089.1">
    <property type="nucleotide sequence ID" value="NZ_PNJG02000001.1"/>
</dbReference>
<dbReference type="InterPro" id="IPR018181">
    <property type="entry name" value="Heat_shock_70_CS"/>
</dbReference>
<keyword evidence="2" id="KW-0597">Phosphoprotein</keyword>
<keyword evidence="3 7" id="KW-0547">Nucleotide-binding</keyword>
<dbReference type="InterPro" id="IPR013126">
    <property type="entry name" value="Hsp_70_fam"/>
</dbReference>
<evidence type="ECO:0000256" key="4">
    <source>
        <dbReference type="ARBA" id="ARBA00022840"/>
    </source>
</evidence>
<evidence type="ECO:0000313" key="9">
    <source>
        <dbReference type="Proteomes" id="UP000249516"/>
    </source>
</evidence>
<protein>
    <submittedName>
        <fullName evidence="8">Hsp70 family protein</fullName>
    </submittedName>
</protein>
<dbReference type="GO" id="GO:0140662">
    <property type="term" value="F:ATP-dependent protein folding chaperone"/>
    <property type="evidence" value="ECO:0007669"/>
    <property type="project" value="InterPro"/>
</dbReference>
<organism evidence="8 9">
    <name type="scientific">Kocuria tytonis</name>
    <dbReference type="NCBI Taxonomy" id="2054280"/>
    <lineage>
        <taxon>Bacteria</taxon>
        <taxon>Bacillati</taxon>
        <taxon>Actinomycetota</taxon>
        <taxon>Actinomycetes</taxon>
        <taxon>Micrococcales</taxon>
        <taxon>Micrococcaceae</taxon>
        <taxon>Kocuria</taxon>
    </lineage>
</organism>
<comment type="similarity">
    <text evidence="1 7">Belongs to the heat shock protein 70 family.</text>
</comment>
<evidence type="ECO:0000256" key="6">
    <source>
        <dbReference type="ARBA" id="ARBA00023186"/>
    </source>
</evidence>
<dbReference type="PROSITE" id="PS00297">
    <property type="entry name" value="HSP70_1"/>
    <property type="match status" value="1"/>
</dbReference>
<dbReference type="EMBL" id="PNJG02000001">
    <property type="protein sequence ID" value="RKQ36786.1"/>
    <property type="molecule type" value="Genomic_DNA"/>
</dbReference>
<dbReference type="Pfam" id="PF00012">
    <property type="entry name" value="HSP70"/>
    <property type="match status" value="1"/>
</dbReference>
<dbReference type="InterPro" id="IPR043129">
    <property type="entry name" value="ATPase_NBD"/>
</dbReference>
<keyword evidence="4 7" id="KW-0067">ATP-binding</keyword>
<dbReference type="Gene3D" id="2.60.34.10">
    <property type="entry name" value="Substrate Binding Domain Of DNAk, Chain A, domain 1"/>
    <property type="match status" value="1"/>
</dbReference>
<evidence type="ECO:0000256" key="1">
    <source>
        <dbReference type="ARBA" id="ARBA00007381"/>
    </source>
</evidence>
<keyword evidence="5" id="KW-0346">Stress response</keyword>
<keyword evidence="6" id="KW-0143">Chaperone</keyword>
<evidence type="ECO:0000256" key="2">
    <source>
        <dbReference type="ARBA" id="ARBA00022553"/>
    </source>
</evidence>
<evidence type="ECO:0000313" key="8">
    <source>
        <dbReference type="EMBL" id="RKQ36786.1"/>
    </source>
</evidence>
<dbReference type="CDD" id="cd24029">
    <property type="entry name" value="ASKHA_NBD_HSP70_DnaK_HscA_HscC"/>
    <property type="match status" value="1"/>
</dbReference>
<dbReference type="Gene3D" id="3.90.640.10">
    <property type="entry name" value="Actin, Chain A, domain 4"/>
    <property type="match status" value="1"/>
</dbReference>
<dbReference type="FunFam" id="3.30.420.40:FF:000071">
    <property type="entry name" value="Molecular chaperone DnaK"/>
    <property type="match status" value="1"/>
</dbReference>
<dbReference type="OrthoDB" id="9766019at2"/>
<dbReference type="PANTHER" id="PTHR19375">
    <property type="entry name" value="HEAT SHOCK PROTEIN 70KDA"/>
    <property type="match status" value="1"/>
</dbReference>
<dbReference type="PRINTS" id="PR00301">
    <property type="entry name" value="HEATSHOCK70"/>
</dbReference>
<sequence>MSNTVYGIDLGTTYSAIARINEQEMAEVIKNFEGQDTTPSALFFESEDNVVIGAEAKRGALADPDNSCLLIKREMGTDYAVQYQGKDYTPESLSALILRAMVDAANEATGEDVDQVVITVPAYFGTQEREATRQAGQIAQLNVVGIVTEPVAAALSIGIRSEGAQTIMVYDLGGGTFDTTVMKVDSGKVEVVGIDGSRTLGGADWDEAMVQLLLERFKAEAGANAEGCEADDEFLLDLQLKAEETKKSLTRKHDVKVSLRWESAKVSLTITRADFEAATAHLVNQTLEIAERTVKNAQQKEPGLTIDRVLLVGGSSRMPMISEALRNTLNWEPENTDFDLAVAKGAAIYGQAHIEEILSSDGEELPETTGNESKFFLGGARSLSVKNVLARGLGVQFVREASGDPYVHFFAHANGTIPCEPAPIDAQTVADQQTHVELSLYEQAGDQESENVTDNRELKSVDLPFAKPMPKESPVRILITITTEGLVRLKAEDPESGNSVELEATVSQLDEQQVQEAASQVSSLSLRS</sequence>
<evidence type="ECO:0000256" key="7">
    <source>
        <dbReference type="RuleBase" id="RU003322"/>
    </source>
</evidence>
<dbReference type="PROSITE" id="PS00329">
    <property type="entry name" value="HSP70_2"/>
    <property type="match status" value="1"/>
</dbReference>
<dbReference type="GO" id="GO:0005524">
    <property type="term" value="F:ATP binding"/>
    <property type="evidence" value="ECO:0007669"/>
    <property type="project" value="UniProtKB-KW"/>
</dbReference>
<comment type="caution">
    <text evidence="8">The sequence shown here is derived from an EMBL/GenBank/DDBJ whole genome shotgun (WGS) entry which is preliminary data.</text>
</comment>
<dbReference type="SUPFAM" id="SSF100920">
    <property type="entry name" value="Heat shock protein 70kD (HSP70), peptide-binding domain"/>
    <property type="match status" value="1"/>
</dbReference>